<sequence length="488" mass="49764">MSDRSSIAIAALASLPGFFILSVPTVADGQVVISEIMYDVSSEIGADDKREWVEVFNAGSSSVDLSGWKINDGSNHILNEPPANGGTGSLALSPGAYAILTDDAATFRALYPGVATVIDTVLDLNNASGAVSLINADGAAADSLSYAKEIGAGGDGNSLHRQSVSSAELAPGAPSPGSGTLAAGSQNPTPSPPPASSAAEPSSSGSGSYDIWKPPDISLDAGGDRVVLVGADAAFRAAARNEKGVAVDHLLFSWNFGDGSTARGAVVAHRFERPGRYAVVLTIAEDERASDRVIVMAEPARMSLSIFPDALGIENRAGRELDVSGWTVKSLGRSFALPAHSIILAGQTMHLSAQTLGFYPASSTAIYYPDGALALRADGADTADASGPPQTPQPVEAFAAAQTKGFSGTHASYAPAPAPSLRDAETPDEEIAPSGVALGESLPQTASASAARSSWGWWLGACAITLAGAGSALFARLSAKKEWDIIEG</sequence>
<dbReference type="SUPFAM" id="SSF49299">
    <property type="entry name" value="PKD domain"/>
    <property type="match status" value="1"/>
</dbReference>
<dbReference type="PROSITE" id="PS50093">
    <property type="entry name" value="PKD"/>
    <property type="match status" value="1"/>
</dbReference>
<dbReference type="Pfam" id="PF00932">
    <property type="entry name" value="LTD"/>
    <property type="match status" value="1"/>
</dbReference>
<evidence type="ECO:0000259" key="4">
    <source>
        <dbReference type="PROSITE" id="PS51841"/>
    </source>
</evidence>
<gene>
    <name evidence="5" type="ORF">UY98_C0017G0007</name>
</gene>
<reference evidence="5 6" key="1">
    <citation type="journal article" date="2015" name="Nature">
        <title>rRNA introns, odd ribosomes, and small enigmatic genomes across a large radiation of phyla.</title>
        <authorList>
            <person name="Brown C.T."/>
            <person name="Hug L.A."/>
            <person name="Thomas B.C."/>
            <person name="Sharon I."/>
            <person name="Castelle C.J."/>
            <person name="Singh A."/>
            <person name="Wilkins M.J."/>
            <person name="Williams K.H."/>
            <person name="Banfield J.F."/>
        </authorList>
    </citation>
    <scope>NUCLEOTIDE SEQUENCE [LARGE SCALE GENOMIC DNA]</scope>
</reference>
<dbReference type="SUPFAM" id="SSF74853">
    <property type="entry name" value="Lamin A/C globular tail domain"/>
    <property type="match status" value="1"/>
</dbReference>
<dbReference type="InterPro" id="IPR013783">
    <property type="entry name" value="Ig-like_fold"/>
</dbReference>
<dbReference type="AlphaFoldDB" id="A0A0G1YVN6"/>
<dbReference type="InterPro" id="IPR000601">
    <property type="entry name" value="PKD_dom"/>
</dbReference>
<dbReference type="CDD" id="cd00146">
    <property type="entry name" value="PKD"/>
    <property type="match status" value="1"/>
</dbReference>
<feature type="domain" description="PKD" evidence="3">
    <location>
        <begin position="252"/>
        <end position="285"/>
    </location>
</feature>
<dbReference type="InterPro" id="IPR036415">
    <property type="entry name" value="Lamin_tail_dom_sf"/>
</dbReference>
<organism evidence="5 6">
    <name type="scientific">Candidatus Kaiserbacteria bacterium GW2011_GWA2_58_9</name>
    <dbReference type="NCBI Taxonomy" id="1618672"/>
    <lineage>
        <taxon>Bacteria</taxon>
        <taxon>Candidatus Kaiseribacteriota</taxon>
    </lineage>
</organism>
<comment type="caution">
    <text evidence="5">The sequence shown here is derived from an EMBL/GenBank/DDBJ whole genome shotgun (WGS) entry which is preliminary data.</text>
</comment>
<keyword evidence="2" id="KW-0812">Transmembrane</keyword>
<feature type="compositionally biased region" description="Low complexity" evidence="1">
    <location>
        <begin position="196"/>
        <end position="208"/>
    </location>
</feature>
<feature type="region of interest" description="Disordered" evidence="1">
    <location>
        <begin position="155"/>
        <end position="211"/>
    </location>
</feature>
<feature type="region of interest" description="Disordered" evidence="1">
    <location>
        <begin position="409"/>
        <end position="430"/>
    </location>
</feature>
<keyword evidence="2" id="KW-0472">Membrane</keyword>
<dbReference type="PROSITE" id="PS51841">
    <property type="entry name" value="LTD"/>
    <property type="match status" value="1"/>
</dbReference>
<evidence type="ECO:0000256" key="1">
    <source>
        <dbReference type="SAM" id="MobiDB-lite"/>
    </source>
</evidence>
<dbReference type="Pfam" id="PF18911">
    <property type="entry name" value="PKD_4"/>
    <property type="match status" value="1"/>
</dbReference>
<evidence type="ECO:0000256" key="2">
    <source>
        <dbReference type="SAM" id="Phobius"/>
    </source>
</evidence>
<dbReference type="EMBL" id="LCSD01000017">
    <property type="protein sequence ID" value="KKW47235.1"/>
    <property type="molecule type" value="Genomic_DNA"/>
</dbReference>
<protein>
    <submittedName>
        <fullName evidence="5">PKD domain protein</fullName>
    </submittedName>
</protein>
<evidence type="ECO:0000259" key="3">
    <source>
        <dbReference type="PROSITE" id="PS50093"/>
    </source>
</evidence>
<dbReference type="InterPro" id="IPR035986">
    <property type="entry name" value="PKD_dom_sf"/>
</dbReference>
<feature type="domain" description="LTD" evidence="4">
    <location>
        <begin position="3"/>
        <end position="148"/>
    </location>
</feature>
<dbReference type="Gene3D" id="2.60.40.1260">
    <property type="entry name" value="Lamin Tail domain"/>
    <property type="match status" value="1"/>
</dbReference>
<dbReference type="InterPro" id="IPR001322">
    <property type="entry name" value="Lamin_tail_dom"/>
</dbReference>
<name>A0A0G1YVN6_9BACT</name>
<accession>A0A0G1YVN6</accession>
<feature type="transmembrane region" description="Helical" evidence="2">
    <location>
        <begin position="455"/>
        <end position="475"/>
    </location>
</feature>
<evidence type="ECO:0000313" key="5">
    <source>
        <dbReference type="EMBL" id="KKW47235.1"/>
    </source>
</evidence>
<dbReference type="Gene3D" id="2.60.40.10">
    <property type="entry name" value="Immunoglobulins"/>
    <property type="match status" value="1"/>
</dbReference>
<dbReference type="Proteomes" id="UP000034789">
    <property type="component" value="Unassembled WGS sequence"/>
</dbReference>
<evidence type="ECO:0000313" key="6">
    <source>
        <dbReference type="Proteomes" id="UP000034789"/>
    </source>
</evidence>
<proteinExistence type="predicted"/>
<keyword evidence="2" id="KW-1133">Transmembrane helix</keyword>